<dbReference type="Proteomes" id="UP000034680">
    <property type="component" value="Unassembled WGS sequence"/>
</dbReference>
<sequence>MITQLLMLLESLGENVQVEKFQKRVRDDAKIEVESGTELLTSVVGQLKPELTLMLRAKLYRRLAKLEPEKAERQEDNSVYECFFSSTGSWMEQNIQSITNKMEDVWEHFKRRTMRNVKPLPTPQSVTPEHLRLQLRQSGSYLQALLQQPQEQKAKAFTFDPMCIKDEVVKQVQKFTARYVKIADFEEKIR</sequence>
<proteinExistence type="predicted"/>
<dbReference type="EMBL" id="LCUC01000079">
    <property type="protein sequence ID" value="KKY37653.1"/>
    <property type="molecule type" value="Genomic_DNA"/>
</dbReference>
<reference evidence="1 2" key="1">
    <citation type="submission" date="2015-05" db="EMBL/GenBank/DDBJ databases">
        <title>Distinctive expansion of gene families associated with plant cell wall degradation and secondary metabolism in the genomes of grapevine trunk pathogens.</title>
        <authorList>
            <person name="Lawrence D.P."/>
            <person name="Travadon R."/>
            <person name="Rolshausen P.E."/>
            <person name="Baumgartner K."/>
        </authorList>
    </citation>
    <scope>NUCLEOTIDE SEQUENCE [LARGE SCALE GENOMIC DNA]</scope>
    <source>
        <strain evidence="1">DA912</strain>
    </source>
</reference>
<keyword evidence="2" id="KW-1185">Reference proteome</keyword>
<dbReference type="AlphaFoldDB" id="A0A0G2HS13"/>
<reference evidence="1 2" key="2">
    <citation type="submission" date="2015-05" db="EMBL/GenBank/DDBJ databases">
        <authorList>
            <person name="Morales-Cruz A."/>
            <person name="Amrine K.C."/>
            <person name="Cantu D."/>
        </authorList>
    </citation>
    <scope>NUCLEOTIDE SEQUENCE [LARGE SCALE GENOMIC DNA]</scope>
    <source>
        <strain evidence="1">DA912</strain>
    </source>
</reference>
<protein>
    <submittedName>
        <fullName evidence="1">Uncharacterized protein</fullName>
    </submittedName>
</protein>
<dbReference type="OrthoDB" id="4736847at2759"/>
<evidence type="ECO:0000313" key="2">
    <source>
        <dbReference type="Proteomes" id="UP000034680"/>
    </source>
</evidence>
<gene>
    <name evidence="1" type="ORF">UCDDA912_g02339</name>
</gene>
<comment type="caution">
    <text evidence="1">The sequence shown here is derived from an EMBL/GenBank/DDBJ whole genome shotgun (WGS) entry which is preliminary data.</text>
</comment>
<accession>A0A0G2HS13</accession>
<organism evidence="1 2">
    <name type="scientific">Diaporthe ampelina</name>
    <dbReference type="NCBI Taxonomy" id="1214573"/>
    <lineage>
        <taxon>Eukaryota</taxon>
        <taxon>Fungi</taxon>
        <taxon>Dikarya</taxon>
        <taxon>Ascomycota</taxon>
        <taxon>Pezizomycotina</taxon>
        <taxon>Sordariomycetes</taxon>
        <taxon>Sordariomycetidae</taxon>
        <taxon>Diaporthales</taxon>
        <taxon>Diaporthaceae</taxon>
        <taxon>Diaporthe</taxon>
    </lineage>
</organism>
<name>A0A0G2HS13_9PEZI</name>
<evidence type="ECO:0000313" key="1">
    <source>
        <dbReference type="EMBL" id="KKY37653.1"/>
    </source>
</evidence>